<dbReference type="RefSeq" id="WP_134572120.1">
    <property type="nucleotide sequence ID" value="NZ_SOGT01000008.1"/>
</dbReference>
<organism evidence="1 2">
    <name type="scientific">Cryobacterium lyxosi</name>
    <dbReference type="NCBI Taxonomy" id="1259228"/>
    <lineage>
        <taxon>Bacteria</taxon>
        <taxon>Bacillati</taxon>
        <taxon>Actinomycetota</taxon>
        <taxon>Actinomycetes</taxon>
        <taxon>Micrococcales</taxon>
        <taxon>Microbacteriaceae</taxon>
        <taxon>Cryobacterium</taxon>
    </lineage>
</organism>
<evidence type="ECO:0000313" key="1">
    <source>
        <dbReference type="EMBL" id="TFD26637.1"/>
    </source>
</evidence>
<name>A0A4R8ZIL6_9MICO</name>
<dbReference type="AlphaFoldDB" id="A0A4R8ZIL6"/>
<dbReference type="Proteomes" id="UP000298424">
    <property type="component" value="Unassembled WGS sequence"/>
</dbReference>
<accession>A0A4R8ZIL6</accession>
<keyword evidence="2" id="KW-1185">Reference proteome</keyword>
<reference evidence="1 2" key="1">
    <citation type="submission" date="2019-03" db="EMBL/GenBank/DDBJ databases">
        <title>Genomics of glacier-inhabiting Cryobacterium strains.</title>
        <authorList>
            <person name="Liu Q."/>
            <person name="Xin Y.-H."/>
        </authorList>
    </citation>
    <scope>NUCLEOTIDE SEQUENCE [LARGE SCALE GENOMIC DNA]</scope>
    <source>
        <strain evidence="1 2">TMT1-1</strain>
    </source>
</reference>
<proteinExistence type="predicted"/>
<protein>
    <submittedName>
        <fullName evidence="1">Uncharacterized protein</fullName>
    </submittedName>
</protein>
<comment type="caution">
    <text evidence="1">The sequence shown here is derived from an EMBL/GenBank/DDBJ whole genome shotgun (WGS) entry which is preliminary data.</text>
</comment>
<dbReference type="EMBL" id="SOGT01000008">
    <property type="protein sequence ID" value="TFD26637.1"/>
    <property type="molecule type" value="Genomic_DNA"/>
</dbReference>
<evidence type="ECO:0000313" key="2">
    <source>
        <dbReference type="Proteomes" id="UP000298424"/>
    </source>
</evidence>
<sequence>MSAIQVAPPVLVGLDFAEMDGSTNANTAYLSNVATVLAKRMFVDPSRAIETVRNSQRDLLENRDIGVDVDSAAYGCALYLCIEHADYAPKFIAAVLPAIPLEHARKQAAQILRAHGIL</sequence>
<gene>
    <name evidence="1" type="ORF">E3T27_07650</name>
</gene>